<dbReference type="SUPFAM" id="SSF52317">
    <property type="entry name" value="Class I glutamine amidotransferase-like"/>
    <property type="match status" value="1"/>
</dbReference>
<dbReference type="Proteomes" id="UP000199109">
    <property type="component" value="Unassembled WGS sequence"/>
</dbReference>
<gene>
    <name evidence="2" type="ORF">SAMN05421636_104229</name>
</gene>
<dbReference type="EMBL" id="FNAO01000004">
    <property type="protein sequence ID" value="SDE28567.1"/>
    <property type="molecule type" value="Genomic_DNA"/>
</dbReference>
<keyword evidence="1" id="KW-1133">Transmembrane helix</keyword>
<name>A0A1G7BNM8_9FLAO</name>
<evidence type="ECO:0000313" key="3">
    <source>
        <dbReference type="Proteomes" id="UP000199109"/>
    </source>
</evidence>
<organism evidence="2 3">
    <name type="scientific">Pricia antarctica</name>
    <dbReference type="NCBI Taxonomy" id="641691"/>
    <lineage>
        <taxon>Bacteria</taxon>
        <taxon>Pseudomonadati</taxon>
        <taxon>Bacteroidota</taxon>
        <taxon>Flavobacteriia</taxon>
        <taxon>Flavobacteriales</taxon>
        <taxon>Flavobacteriaceae</taxon>
        <taxon>Pricia</taxon>
    </lineage>
</organism>
<evidence type="ECO:0000313" key="2">
    <source>
        <dbReference type="EMBL" id="SDE28567.1"/>
    </source>
</evidence>
<proteinExistence type="predicted"/>
<dbReference type="SUPFAM" id="SSF53300">
    <property type="entry name" value="vWA-like"/>
    <property type="match status" value="1"/>
</dbReference>
<reference evidence="2 3" key="1">
    <citation type="submission" date="2016-10" db="EMBL/GenBank/DDBJ databases">
        <authorList>
            <person name="de Groot N.N."/>
        </authorList>
    </citation>
    <scope>NUCLEOTIDE SEQUENCE [LARGE SCALE GENOMIC DNA]</scope>
    <source>
        <strain evidence="2 3">DSM 23421</strain>
    </source>
</reference>
<dbReference type="AlphaFoldDB" id="A0A1G7BNM8"/>
<feature type="transmembrane region" description="Helical" evidence="1">
    <location>
        <begin position="33"/>
        <end position="54"/>
    </location>
</feature>
<keyword evidence="1" id="KW-0472">Membrane</keyword>
<sequence length="685" mass="76929">MNIQTVFLIILAALVALGIVLFQYYYRTKRKGSLTLILSSLRFLALFGVFLLLINPKFTKNEYRIEKANLLVLVDNSTSVASSKDTIQKILNDIADNNAIKDRFNLQGYGFGTKLMGVDVMDNSSPLKSDSVFTQKNTNITAALRAIQEINSASNSALLLLTDGNQTLGQDYEFYGKKQKFPIYPIAIGDTTRYDDVVIAQVNANRYAFLKNKYPIEIYLSYKGKSEVRSALKVSVDGQPVFRENISFSDTDNSKTINTLLDANSVGVKNIVVSIDSLHQERNTSNNSRQIAVEVIDEKTDITLVSNLSHPDIGALKKAIESNEQRSVSINKPNSDVKQFDDVDLFILYQPDASFKTVYDYIQKKKANVFTITGTETDWNFLNKAQKGFSKNSYNQSEEVFPTLNSGFGLFNISDFSIQDFPPLNSNLGEIQLDNSGEVLLTQRIKGTELNQPLLAVIKNGTQREAVLFGENSWKWRMQSFRNEQNFKNFDEFMGKLVLYLSTNTSKERLTLEYSTVYAGSSSAKITATYFDETYVFEANATIDLKLKNTGTDSVTEMPMLLKGSYYESDLSNLAPGSYDFTVTVRNENLSKSGSFTILDFDVEKQLLTTDYQKLGRLAENTGGELYFPSQIETLVSDLSKDNRFLPVQKGEQNTVSLIDFRMLLALIAAVLAAEWIIRKYNGLI</sequence>
<dbReference type="Gene3D" id="3.40.50.410">
    <property type="entry name" value="von Willebrand factor, type A domain"/>
    <property type="match status" value="1"/>
</dbReference>
<protein>
    <submittedName>
        <fullName evidence="2">Uncharacterized protein</fullName>
    </submittedName>
</protein>
<accession>A0A1G7BNM8</accession>
<evidence type="ECO:0000256" key="1">
    <source>
        <dbReference type="SAM" id="Phobius"/>
    </source>
</evidence>
<dbReference type="PANTHER" id="PTHR37947">
    <property type="entry name" value="BLL2462 PROTEIN"/>
    <property type="match status" value="1"/>
</dbReference>
<dbReference type="InterPro" id="IPR029062">
    <property type="entry name" value="Class_I_gatase-like"/>
</dbReference>
<keyword evidence="1" id="KW-0812">Transmembrane</keyword>
<dbReference type="InterPro" id="IPR036465">
    <property type="entry name" value="vWFA_dom_sf"/>
</dbReference>
<feature type="transmembrane region" description="Helical" evidence="1">
    <location>
        <begin position="6"/>
        <end position="26"/>
    </location>
</feature>
<dbReference type="OrthoDB" id="9763076at2"/>
<dbReference type="STRING" id="641691.SAMN05421636_104229"/>
<dbReference type="PANTHER" id="PTHR37947:SF1">
    <property type="entry name" value="BLL2462 PROTEIN"/>
    <property type="match status" value="1"/>
</dbReference>
<keyword evidence="3" id="KW-1185">Reference proteome</keyword>
<dbReference type="RefSeq" id="WP_091867786.1">
    <property type="nucleotide sequence ID" value="NZ_FNAO01000004.1"/>
</dbReference>